<dbReference type="Proteomes" id="UP001059596">
    <property type="component" value="Chromosome 3R"/>
</dbReference>
<accession>A0A9P9Z043</accession>
<feature type="region of interest" description="Disordered" evidence="1">
    <location>
        <begin position="1"/>
        <end position="40"/>
    </location>
</feature>
<feature type="compositionally biased region" description="Basic and acidic residues" evidence="1">
    <location>
        <begin position="15"/>
        <end position="38"/>
    </location>
</feature>
<name>A0A9P9Z043_9MUSC</name>
<proteinExistence type="predicted"/>
<evidence type="ECO:0000313" key="2">
    <source>
        <dbReference type="EMBL" id="KAI8046338.1"/>
    </source>
</evidence>
<protein>
    <submittedName>
        <fullName evidence="2">Uncharacterized protein</fullName>
    </submittedName>
</protein>
<evidence type="ECO:0000256" key="1">
    <source>
        <dbReference type="SAM" id="MobiDB-lite"/>
    </source>
</evidence>
<comment type="caution">
    <text evidence="2">The sequence shown here is derived from an EMBL/GenBank/DDBJ whole genome shotgun (WGS) entry which is preliminary data.</text>
</comment>
<sequence>MQERCPNNNNNNGDSQKRECVGGEGGEFSKRSKMRGDRGPSLMNLYAETAMIWH</sequence>
<evidence type="ECO:0000313" key="3">
    <source>
        <dbReference type="Proteomes" id="UP001059596"/>
    </source>
</evidence>
<dbReference type="AlphaFoldDB" id="A0A9P9Z043"/>
<gene>
    <name evidence="2" type="ORF">M5D96_002540</name>
</gene>
<feature type="compositionally biased region" description="Polar residues" evidence="1">
    <location>
        <begin position="1"/>
        <end position="14"/>
    </location>
</feature>
<feature type="non-terminal residue" evidence="2">
    <location>
        <position position="54"/>
    </location>
</feature>
<keyword evidence="3" id="KW-1185">Reference proteome</keyword>
<organism evidence="2 3">
    <name type="scientific">Drosophila gunungcola</name>
    <name type="common">fruit fly</name>
    <dbReference type="NCBI Taxonomy" id="103775"/>
    <lineage>
        <taxon>Eukaryota</taxon>
        <taxon>Metazoa</taxon>
        <taxon>Ecdysozoa</taxon>
        <taxon>Arthropoda</taxon>
        <taxon>Hexapoda</taxon>
        <taxon>Insecta</taxon>
        <taxon>Pterygota</taxon>
        <taxon>Neoptera</taxon>
        <taxon>Endopterygota</taxon>
        <taxon>Diptera</taxon>
        <taxon>Brachycera</taxon>
        <taxon>Muscomorpha</taxon>
        <taxon>Ephydroidea</taxon>
        <taxon>Drosophilidae</taxon>
        <taxon>Drosophila</taxon>
        <taxon>Sophophora</taxon>
    </lineage>
</organism>
<dbReference type="EMBL" id="JAMKOV010000001">
    <property type="protein sequence ID" value="KAI8046338.1"/>
    <property type="molecule type" value="Genomic_DNA"/>
</dbReference>
<reference evidence="2" key="1">
    <citation type="journal article" date="2023" name="Genome Biol. Evol.">
        <title>Long-read-based Genome Assembly of Drosophila gunungcola Reveals Fewer Chemosensory Genes in Flower-breeding Species.</title>
        <authorList>
            <person name="Negi A."/>
            <person name="Liao B.Y."/>
            <person name="Yeh S.D."/>
        </authorList>
    </citation>
    <scope>NUCLEOTIDE SEQUENCE</scope>
    <source>
        <strain evidence="2">Sukarami</strain>
    </source>
</reference>